<organism evidence="1 2">
    <name type="scientific">Candidatus Amunia macphersoniae</name>
    <dbReference type="NCBI Taxonomy" id="3127014"/>
    <lineage>
        <taxon>Bacteria</taxon>
        <taxon>Bacillati</taxon>
        <taxon>Candidatus Dormiibacterota</taxon>
        <taxon>Candidatus Dormibacteria</taxon>
        <taxon>Candidatus Aeolococcales</taxon>
        <taxon>Candidatus Aeolococcaceae</taxon>
        <taxon>Candidatus Amunia</taxon>
    </lineage>
</organism>
<evidence type="ECO:0008006" key="3">
    <source>
        <dbReference type="Google" id="ProtNLM"/>
    </source>
</evidence>
<dbReference type="EMBL" id="JAEKNN010000029">
    <property type="protein sequence ID" value="MBJ7609094.1"/>
    <property type="molecule type" value="Genomic_DNA"/>
</dbReference>
<dbReference type="Gene3D" id="1.25.40.10">
    <property type="entry name" value="Tetratricopeptide repeat domain"/>
    <property type="match status" value="1"/>
</dbReference>
<dbReference type="Proteomes" id="UP000614410">
    <property type="component" value="Unassembled WGS sequence"/>
</dbReference>
<comment type="caution">
    <text evidence="1">The sequence shown here is derived from an EMBL/GenBank/DDBJ whole genome shotgun (WGS) entry which is preliminary data.</text>
</comment>
<dbReference type="InterPro" id="IPR011990">
    <property type="entry name" value="TPR-like_helical_dom_sf"/>
</dbReference>
<dbReference type="AlphaFoldDB" id="A0A934KME0"/>
<proteinExistence type="predicted"/>
<accession>A0A934KME0</accession>
<evidence type="ECO:0000313" key="2">
    <source>
        <dbReference type="Proteomes" id="UP000614410"/>
    </source>
</evidence>
<protein>
    <recommendedName>
        <fullName evidence="3">Tetratricopeptide repeat protein</fullName>
    </recommendedName>
</protein>
<evidence type="ECO:0000313" key="1">
    <source>
        <dbReference type="EMBL" id="MBJ7609094.1"/>
    </source>
</evidence>
<gene>
    <name evidence="1" type="ORF">JF887_06640</name>
</gene>
<reference evidence="1 2" key="1">
    <citation type="submission" date="2020-10" db="EMBL/GenBank/DDBJ databases">
        <title>Ca. Dormibacterota MAGs.</title>
        <authorList>
            <person name="Montgomery K."/>
        </authorList>
    </citation>
    <scope>NUCLEOTIDE SEQUENCE [LARGE SCALE GENOMIC DNA]</scope>
    <source>
        <strain evidence="1">Mitchell_Peninsula_5</strain>
    </source>
</reference>
<dbReference type="SUPFAM" id="SSF48452">
    <property type="entry name" value="TPR-like"/>
    <property type="match status" value="1"/>
</dbReference>
<name>A0A934KME0_9BACT</name>
<sequence length="94" mass="10838">MRQYERALLVAPDDSELHLKCGDLLECHARNLLRQAVSEYEHAIRLNPNGKRADFHLHHRLVQPRGSSLDIEWPKQELERLRRTAGCAMDGTLA</sequence>